<protein>
    <recommendedName>
        <fullName evidence="5">Transcriptional regulator</fullName>
    </recommendedName>
</protein>
<dbReference type="InterPro" id="IPR013196">
    <property type="entry name" value="HTH_11"/>
</dbReference>
<dbReference type="InterPro" id="IPR036388">
    <property type="entry name" value="WH-like_DNA-bd_sf"/>
</dbReference>
<dbReference type="Proteomes" id="UP000092582">
    <property type="component" value="Chromosome 1"/>
</dbReference>
<reference evidence="3 4" key="1">
    <citation type="submission" date="2016-06" db="EMBL/GenBank/DDBJ databases">
        <title>Genome sequencing of Cryobacterium arcticum PAMC 27867.</title>
        <authorList>
            <person name="Lee J."/>
            <person name="Kim O.-S."/>
        </authorList>
    </citation>
    <scope>NUCLEOTIDE SEQUENCE [LARGE SCALE GENOMIC DNA]</scope>
    <source>
        <strain evidence="3 4">PAMC 27867</strain>
    </source>
</reference>
<dbReference type="PROSITE" id="PS52050">
    <property type="entry name" value="WYL"/>
    <property type="match status" value="1"/>
</dbReference>
<dbReference type="SUPFAM" id="SSF46785">
    <property type="entry name" value="Winged helix' DNA-binding domain"/>
    <property type="match status" value="1"/>
</dbReference>
<feature type="domain" description="Helix-turn-helix type 11" evidence="1">
    <location>
        <begin position="13"/>
        <end position="69"/>
    </location>
</feature>
<feature type="domain" description="WYL" evidence="2">
    <location>
        <begin position="146"/>
        <end position="210"/>
    </location>
</feature>
<evidence type="ECO:0000259" key="1">
    <source>
        <dbReference type="Pfam" id="PF08279"/>
    </source>
</evidence>
<dbReference type="InterPro" id="IPR051534">
    <property type="entry name" value="CBASS_pafABC_assoc_protein"/>
</dbReference>
<dbReference type="EMBL" id="CP016282">
    <property type="protein sequence ID" value="ANP73559.1"/>
    <property type="molecule type" value="Genomic_DNA"/>
</dbReference>
<dbReference type="STRING" id="670052.PA27867_2617"/>
<evidence type="ECO:0000313" key="3">
    <source>
        <dbReference type="EMBL" id="ANP73559.1"/>
    </source>
</evidence>
<evidence type="ECO:0000313" key="4">
    <source>
        <dbReference type="Proteomes" id="UP000092582"/>
    </source>
</evidence>
<dbReference type="AlphaFoldDB" id="A0A1B1BLP4"/>
<dbReference type="PANTHER" id="PTHR34580">
    <property type="match status" value="1"/>
</dbReference>
<name>A0A1B1BLP4_9MICO</name>
<proteinExistence type="predicted"/>
<sequence>MPVVSEQMNRTDRMYAIVEELRAIAPRPRSAAWLAGRFEVSTRTVERDISALQQSGVPVWAEPGRTGGYCLDAAMTLPPVNFSPDEAVALAVALRGLSGTPFHQAGNTALRKLLVAMRETDAHDATELAARIHFVGARPEAPPIPAVLTQAVTARHVLRLRYTDRMGTSTVRDVEPLGYVGSTTGWYLLGWCRLRVGIRAFKLDRIDRVTATAERAPRRTVRPDEIQVPDGDLLTLTLL</sequence>
<dbReference type="Pfam" id="PF13280">
    <property type="entry name" value="WYL"/>
    <property type="match status" value="1"/>
</dbReference>
<dbReference type="Pfam" id="PF08279">
    <property type="entry name" value="HTH_11"/>
    <property type="match status" value="1"/>
</dbReference>
<dbReference type="InterPro" id="IPR026881">
    <property type="entry name" value="WYL_dom"/>
</dbReference>
<evidence type="ECO:0000259" key="2">
    <source>
        <dbReference type="Pfam" id="PF13280"/>
    </source>
</evidence>
<keyword evidence="4" id="KW-1185">Reference proteome</keyword>
<accession>A0A1B1BLP4</accession>
<dbReference type="Gene3D" id="1.10.10.10">
    <property type="entry name" value="Winged helix-like DNA-binding domain superfamily/Winged helix DNA-binding domain"/>
    <property type="match status" value="1"/>
</dbReference>
<dbReference type="KEGG" id="cart:PA27867_2617"/>
<gene>
    <name evidence="3" type="ORF">PA27867_2617</name>
</gene>
<dbReference type="PATRIC" id="fig|670052.7.peg.2688"/>
<evidence type="ECO:0008006" key="5">
    <source>
        <dbReference type="Google" id="ProtNLM"/>
    </source>
</evidence>
<organism evidence="3 4">
    <name type="scientific">Cryobacterium arcticum</name>
    <dbReference type="NCBI Taxonomy" id="670052"/>
    <lineage>
        <taxon>Bacteria</taxon>
        <taxon>Bacillati</taxon>
        <taxon>Actinomycetota</taxon>
        <taxon>Actinomycetes</taxon>
        <taxon>Micrococcales</taxon>
        <taxon>Microbacteriaceae</taxon>
        <taxon>Cryobacterium</taxon>
    </lineage>
</organism>
<dbReference type="PANTHER" id="PTHR34580:SF3">
    <property type="entry name" value="PROTEIN PAFB"/>
    <property type="match status" value="1"/>
</dbReference>
<dbReference type="InterPro" id="IPR036390">
    <property type="entry name" value="WH_DNA-bd_sf"/>
</dbReference>